<dbReference type="PANTHER" id="PTHR34512">
    <property type="entry name" value="CELL SURFACE PROTEIN"/>
    <property type="match status" value="1"/>
</dbReference>
<feature type="domain" description="Pyrrolo-quinoline quinone repeat" evidence="2">
    <location>
        <begin position="103"/>
        <end position="290"/>
    </location>
</feature>
<sequence precursor="true">MPLQRLSYIIGLLCIACLRCQSVSADDWPQWLGPDRDGVWRESGILREFPAEGPPVLWRTPIGSGYSGPAVVGDRVYITDRQLNAGQQNSDNAFDRSPTAGSERVLCLDATDGSINWNHEYPCEYSISYAAGPRTSPLVAEGKVYTLGAEGNLLCLDADTGKPIWSRDLKQDYDMPAPVWGFAGHPLLDGDRLICLVGGKGSVAVAFNKDTGEEIWRSLSAAEPGYCPPMIYKLGGRRQLVIWHPQAVNGLDPVSGEVLWSIPFDVKAGMTIATPRKAGERLFVSAFYDGPMLLGFENSESVPELLWRGDSHSERNTDKLHTVMSTPFIEDGHIYGVDSYGQLRCLELETGKRKWEDLRATGSTGDLHSRTDRWANAFLIKHEDRFFLANEKGDLIIAQLTPAGYEETSRAHLIEPDNMMAGRPVVWSHPAFANRCVYLRNDQEIICVDLAQ</sequence>
<dbReference type="InterPro" id="IPR002372">
    <property type="entry name" value="PQQ_rpt_dom"/>
</dbReference>
<comment type="caution">
    <text evidence="3">The sequence shown here is derived from an EMBL/GenBank/DDBJ whole genome shotgun (WGS) entry which is preliminary data.</text>
</comment>
<gene>
    <name evidence="3" type="primary">bamB_3</name>
    <name evidence="3" type="ORF">Pla144_26980</name>
</gene>
<evidence type="ECO:0000313" key="4">
    <source>
        <dbReference type="Proteomes" id="UP000318437"/>
    </source>
</evidence>
<name>A0A5C6CKU8_9BACT</name>
<dbReference type="Pfam" id="PF13360">
    <property type="entry name" value="PQQ_2"/>
    <property type="match status" value="1"/>
</dbReference>
<feature type="signal peptide" evidence="1">
    <location>
        <begin position="1"/>
        <end position="25"/>
    </location>
</feature>
<dbReference type="OrthoDB" id="4726955at2"/>
<dbReference type="SUPFAM" id="SSF50998">
    <property type="entry name" value="Quinoprotein alcohol dehydrogenase-like"/>
    <property type="match status" value="1"/>
</dbReference>
<dbReference type="InterPro" id="IPR015943">
    <property type="entry name" value="WD40/YVTN_repeat-like_dom_sf"/>
</dbReference>
<organism evidence="3 4">
    <name type="scientific">Bythopirellula polymerisocia</name>
    <dbReference type="NCBI Taxonomy" id="2528003"/>
    <lineage>
        <taxon>Bacteria</taxon>
        <taxon>Pseudomonadati</taxon>
        <taxon>Planctomycetota</taxon>
        <taxon>Planctomycetia</taxon>
        <taxon>Pirellulales</taxon>
        <taxon>Lacipirellulaceae</taxon>
        <taxon>Bythopirellula</taxon>
    </lineage>
</organism>
<dbReference type="EMBL" id="SJPS01000004">
    <property type="protein sequence ID" value="TWU25493.1"/>
    <property type="molecule type" value="Genomic_DNA"/>
</dbReference>
<dbReference type="Proteomes" id="UP000318437">
    <property type="component" value="Unassembled WGS sequence"/>
</dbReference>
<dbReference type="RefSeq" id="WP_146451099.1">
    <property type="nucleotide sequence ID" value="NZ_SJPS01000004.1"/>
</dbReference>
<protein>
    <submittedName>
        <fullName evidence="3">Outer membrane protein assembly factor BamB</fullName>
    </submittedName>
</protein>
<evidence type="ECO:0000259" key="2">
    <source>
        <dbReference type="Pfam" id="PF13360"/>
    </source>
</evidence>
<feature type="chain" id="PRO_5022760729" evidence="1">
    <location>
        <begin position="26"/>
        <end position="452"/>
    </location>
</feature>
<dbReference type="Gene3D" id="2.40.10.480">
    <property type="match status" value="1"/>
</dbReference>
<keyword evidence="1" id="KW-0732">Signal</keyword>
<accession>A0A5C6CKU8</accession>
<evidence type="ECO:0000256" key="1">
    <source>
        <dbReference type="SAM" id="SignalP"/>
    </source>
</evidence>
<dbReference type="InterPro" id="IPR011047">
    <property type="entry name" value="Quinoprotein_ADH-like_sf"/>
</dbReference>
<proteinExistence type="predicted"/>
<dbReference type="AlphaFoldDB" id="A0A5C6CKU8"/>
<reference evidence="3 4" key="1">
    <citation type="submission" date="2019-02" db="EMBL/GenBank/DDBJ databases">
        <title>Deep-cultivation of Planctomycetes and their phenomic and genomic characterization uncovers novel biology.</title>
        <authorList>
            <person name="Wiegand S."/>
            <person name="Jogler M."/>
            <person name="Boedeker C."/>
            <person name="Pinto D."/>
            <person name="Vollmers J."/>
            <person name="Rivas-Marin E."/>
            <person name="Kohn T."/>
            <person name="Peeters S.H."/>
            <person name="Heuer A."/>
            <person name="Rast P."/>
            <person name="Oberbeckmann S."/>
            <person name="Bunk B."/>
            <person name="Jeske O."/>
            <person name="Meyerdierks A."/>
            <person name="Storesund J.E."/>
            <person name="Kallscheuer N."/>
            <person name="Luecker S."/>
            <person name="Lage O.M."/>
            <person name="Pohl T."/>
            <person name="Merkel B.J."/>
            <person name="Hornburger P."/>
            <person name="Mueller R.-W."/>
            <person name="Bruemmer F."/>
            <person name="Labrenz M."/>
            <person name="Spormann A.M."/>
            <person name="Op Den Camp H."/>
            <person name="Overmann J."/>
            <person name="Amann R."/>
            <person name="Jetten M.S.M."/>
            <person name="Mascher T."/>
            <person name="Medema M.H."/>
            <person name="Devos D.P."/>
            <person name="Kaster A.-K."/>
            <person name="Ovreas L."/>
            <person name="Rohde M."/>
            <person name="Galperin M.Y."/>
            <person name="Jogler C."/>
        </authorList>
    </citation>
    <scope>NUCLEOTIDE SEQUENCE [LARGE SCALE GENOMIC DNA]</scope>
    <source>
        <strain evidence="3 4">Pla144</strain>
    </source>
</reference>
<keyword evidence="4" id="KW-1185">Reference proteome</keyword>
<dbReference type="PANTHER" id="PTHR34512:SF30">
    <property type="entry name" value="OUTER MEMBRANE PROTEIN ASSEMBLY FACTOR BAMB"/>
    <property type="match status" value="1"/>
</dbReference>
<evidence type="ECO:0000313" key="3">
    <source>
        <dbReference type="EMBL" id="TWU25493.1"/>
    </source>
</evidence>
<dbReference type="Gene3D" id="2.130.10.10">
    <property type="entry name" value="YVTN repeat-like/Quinoprotein amine dehydrogenase"/>
    <property type="match status" value="1"/>
</dbReference>
<dbReference type="SMART" id="SM00564">
    <property type="entry name" value="PQQ"/>
    <property type="match status" value="3"/>
</dbReference>
<dbReference type="InterPro" id="IPR018391">
    <property type="entry name" value="PQQ_b-propeller_rpt"/>
</dbReference>